<dbReference type="PANTHER" id="PTHR31065">
    <property type="entry name" value="PLATZ TRANSCRIPTION FACTOR FAMILY PROTEIN"/>
    <property type="match status" value="1"/>
</dbReference>
<protein>
    <submittedName>
        <fullName evidence="2">Uncharacterized protein</fullName>
    </submittedName>
</protein>
<proteinExistence type="predicted"/>
<dbReference type="Proteomes" id="UP001189122">
    <property type="component" value="Unassembled WGS sequence"/>
</dbReference>
<dbReference type="EMBL" id="CACRZD030000005">
    <property type="protein sequence ID" value="CAA6659376.1"/>
    <property type="molecule type" value="Genomic_DNA"/>
</dbReference>
<evidence type="ECO:0000313" key="2">
    <source>
        <dbReference type="EMBL" id="CAA2619629.1"/>
    </source>
</evidence>
<dbReference type="EMBL" id="LR743592">
    <property type="protein sequence ID" value="CAA2619629.1"/>
    <property type="molecule type" value="Genomic_DNA"/>
</dbReference>
<sequence>MAKEKETRMTPQWVGLLLRRKFFGLCDDHKELRKSEVNIYCIECNASLCIRRYVYQDVIRLHDMHKFVDCSKVQTFIVNGAKVILLNPKRQAKPATLGSNGGPLCLICRRPVPEPNRYCSLACKVMDLAAGSGGDNGESKRLEEEESSSAVSSSRRSDLKSPCSDGVSAKVPSAAAKRRGASRRKGIPRRAHFF</sequence>
<evidence type="ECO:0000313" key="3">
    <source>
        <dbReference type="Proteomes" id="UP001189122"/>
    </source>
</evidence>
<name>A0A7I8IND7_SPIIN</name>
<dbReference type="AlphaFoldDB" id="A0A7I8IND7"/>
<accession>A0A7I8IND7</accession>
<gene>
    <name evidence="2" type="ORF">SI7747_05005798</name>
</gene>
<evidence type="ECO:0000256" key="1">
    <source>
        <dbReference type="SAM" id="MobiDB-lite"/>
    </source>
</evidence>
<dbReference type="PANTHER" id="PTHR31065:SF90">
    <property type="entry name" value="(WILD MALAYSIAN BANANA) HYPOTHETICAL PROTEIN"/>
    <property type="match status" value="1"/>
</dbReference>
<organism evidence="2">
    <name type="scientific">Spirodela intermedia</name>
    <name type="common">Intermediate duckweed</name>
    <dbReference type="NCBI Taxonomy" id="51605"/>
    <lineage>
        <taxon>Eukaryota</taxon>
        <taxon>Viridiplantae</taxon>
        <taxon>Streptophyta</taxon>
        <taxon>Embryophyta</taxon>
        <taxon>Tracheophyta</taxon>
        <taxon>Spermatophyta</taxon>
        <taxon>Magnoliopsida</taxon>
        <taxon>Liliopsida</taxon>
        <taxon>Araceae</taxon>
        <taxon>Lemnoideae</taxon>
        <taxon>Spirodela</taxon>
    </lineage>
</organism>
<dbReference type="InterPro" id="IPR006734">
    <property type="entry name" value="PLATZ"/>
</dbReference>
<feature type="compositionally biased region" description="Basic residues" evidence="1">
    <location>
        <begin position="176"/>
        <end position="194"/>
    </location>
</feature>
<dbReference type="Pfam" id="PF04640">
    <property type="entry name" value="PLATZ"/>
    <property type="match status" value="1"/>
</dbReference>
<keyword evidence="3" id="KW-1185">Reference proteome</keyword>
<reference evidence="2 3" key="1">
    <citation type="submission" date="2019-12" db="EMBL/GenBank/DDBJ databases">
        <authorList>
            <person name="Scholz U."/>
            <person name="Mascher M."/>
            <person name="Fiebig A."/>
        </authorList>
    </citation>
    <scope>NUCLEOTIDE SEQUENCE</scope>
</reference>
<feature type="region of interest" description="Disordered" evidence="1">
    <location>
        <begin position="133"/>
        <end position="194"/>
    </location>
</feature>